<name>A0A3T1D4F9_9BACL</name>
<proteinExistence type="predicted"/>
<dbReference type="AlphaFoldDB" id="A0A3T1D4F9"/>
<dbReference type="PROSITE" id="PS51257">
    <property type="entry name" value="PROKAR_LIPOPROTEIN"/>
    <property type="match status" value="1"/>
</dbReference>
<organism evidence="2 3">
    <name type="scientific">Cohnella abietis</name>
    <dbReference type="NCBI Taxonomy" id="2507935"/>
    <lineage>
        <taxon>Bacteria</taxon>
        <taxon>Bacillati</taxon>
        <taxon>Bacillota</taxon>
        <taxon>Bacilli</taxon>
        <taxon>Bacillales</taxon>
        <taxon>Paenibacillaceae</taxon>
        <taxon>Cohnella</taxon>
    </lineage>
</organism>
<evidence type="ECO:0000313" key="2">
    <source>
        <dbReference type="EMBL" id="BBI32951.1"/>
    </source>
</evidence>
<keyword evidence="3" id="KW-1185">Reference proteome</keyword>
<feature type="region of interest" description="Disordered" evidence="1">
    <location>
        <begin position="34"/>
        <end position="57"/>
    </location>
</feature>
<accession>A0A3T1D4F9</accession>
<evidence type="ECO:0000313" key="3">
    <source>
        <dbReference type="Proteomes" id="UP000289856"/>
    </source>
</evidence>
<gene>
    <name evidence="2" type="ORF">KCTCHS21_23500</name>
</gene>
<evidence type="ECO:0000256" key="1">
    <source>
        <dbReference type="SAM" id="MobiDB-lite"/>
    </source>
</evidence>
<protein>
    <submittedName>
        <fullName evidence="2">Uncharacterized protein</fullName>
    </submittedName>
</protein>
<sequence>MRRMFAFGVIIVIVCVVLLTGCSVQEAIHSNSSEFNTSEDLQEKPEGTKESLIDPPSSVKKELSNQLKGTIEDEFLRVNINAEIDADKLNYKTYIEFSNKSEKSLHLVYDCGLLISNKSLTLTSNECLAVESMLLQKNKKETQTATLPKDFFDVDNKSITVSYRQDNITKELEIQMKAVE</sequence>
<dbReference type="OrthoDB" id="2639941at2"/>
<dbReference type="Proteomes" id="UP000289856">
    <property type="component" value="Chromosome"/>
</dbReference>
<dbReference type="RefSeq" id="WP_130607866.1">
    <property type="nucleotide sequence ID" value="NZ_AP019400.1"/>
</dbReference>
<dbReference type="KEGG" id="cohn:KCTCHS21_23500"/>
<dbReference type="EMBL" id="AP019400">
    <property type="protein sequence ID" value="BBI32951.1"/>
    <property type="molecule type" value="Genomic_DNA"/>
</dbReference>
<reference evidence="2 3" key="1">
    <citation type="submission" date="2019-01" db="EMBL/GenBank/DDBJ databases">
        <title>Complete genome sequence of Cohnella hallensis HS21 isolated from Korean fir (Abies koreana) rhizospheric soil.</title>
        <authorList>
            <person name="Jiang L."/>
            <person name="Kang S.W."/>
            <person name="Kim S."/>
            <person name="Jung J."/>
            <person name="Kim C.Y."/>
            <person name="Kim D.H."/>
            <person name="Kim S.W."/>
            <person name="Lee J."/>
        </authorList>
    </citation>
    <scope>NUCLEOTIDE SEQUENCE [LARGE SCALE GENOMIC DNA]</scope>
    <source>
        <strain evidence="2 3">HS21</strain>
    </source>
</reference>
<feature type="compositionally biased region" description="Basic and acidic residues" evidence="1">
    <location>
        <begin position="41"/>
        <end position="52"/>
    </location>
</feature>